<organism evidence="1 2">
    <name type="scientific">Jiella sonneratiae</name>
    <dbReference type="NCBI Taxonomy" id="2816856"/>
    <lineage>
        <taxon>Bacteria</taxon>
        <taxon>Pseudomonadati</taxon>
        <taxon>Pseudomonadota</taxon>
        <taxon>Alphaproteobacteria</taxon>
        <taxon>Hyphomicrobiales</taxon>
        <taxon>Aurantimonadaceae</taxon>
        <taxon>Jiella</taxon>
    </lineage>
</organism>
<dbReference type="RefSeq" id="WP_207349619.1">
    <property type="nucleotide sequence ID" value="NZ_JAFMPY010000004.1"/>
</dbReference>
<gene>
    <name evidence="1" type="ORF">J1C47_04970</name>
</gene>
<dbReference type="Proteomes" id="UP000664288">
    <property type="component" value="Unassembled WGS sequence"/>
</dbReference>
<proteinExistence type="predicted"/>
<dbReference type="SUPFAM" id="SSF52540">
    <property type="entry name" value="P-loop containing nucleoside triphosphate hydrolases"/>
    <property type="match status" value="1"/>
</dbReference>
<dbReference type="InterPro" id="IPR027417">
    <property type="entry name" value="P-loop_NTPase"/>
</dbReference>
<evidence type="ECO:0008006" key="3">
    <source>
        <dbReference type="Google" id="ProtNLM"/>
    </source>
</evidence>
<accession>A0ABS3IZX4</accession>
<comment type="caution">
    <text evidence="1">The sequence shown here is derived from an EMBL/GenBank/DDBJ whole genome shotgun (WGS) entry which is preliminary data.</text>
</comment>
<dbReference type="EMBL" id="JAFMPY010000004">
    <property type="protein sequence ID" value="MBO0902983.1"/>
    <property type="molecule type" value="Genomic_DNA"/>
</dbReference>
<protein>
    <recommendedName>
        <fullName evidence="3">Sulfotransferase domain-containing protein</fullName>
    </recommendedName>
</protein>
<evidence type="ECO:0000313" key="2">
    <source>
        <dbReference type="Proteomes" id="UP000664288"/>
    </source>
</evidence>
<reference evidence="1 2" key="1">
    <citation type="submission" date="2021-03" db="EMBL/GenBank/DDBJ databases">
        <title>Whole genome sequence of Jiella sp. MQZ13P-4.</title>
        <authorList>
            <person name="Tuo L."/>
        </authorList>
    </citation>
    <scope>NUCLEOTIDE SEQUENCE [LARGE SCALE GENOMIC DNA]</scope>
    <source>
        <strain evidence="1 2">MQZ13P-4</strain>
    </source>
</reference>
<evidence type="ECO:0000313" key="1">
    <source>
        <dbReference type="EMBL" id="MBO0902983.1"/>
    </source>
</evidence>
<name>A0ABS3IZX4_9HYPH</name>
<sequence length="313" mass="34235">MHPSIGMELDVKVVIHAGCAKNGSTAFQTLMARIGPALAAHGVHYPPASLGHRHFAERAYFDDFDWAAEAMDAARSVDAATVVVSSEHFQNILCRKASGLAVATAFRDAGAAEVRFVFSVRDPFDYFEAIYAEAAKWFPISFEQSAQAVLAQGYYWTAWQGTVPVAYVFDYAALFAALRRHLARAGFEVAVDCWELSDFVQGFAGRRLLALSGIGETALAEIEAGLAAGTIAIDRNERLDPDQVELLHAQQFLYGAPVLPGLIAAQSASLEPVADLVGRVAHTKILQIRSQREGLRQRFGERFADWRSCLTRD</sequence>
<keyword evidence="2" id="KW-1185">Reference proteome</keyword>